<dbReference type="GO" id="GO:0051920">
    <property type="term" value="F:peroxiredoxin activity"/>
    <property type="evidence" value="ECO:0007669"/>
    <property type="project" value="InterPro"/>
</dbReference>
<dbReference type="PANTHER" id="PTHR35446">
    <property type="entry name" value="SI:CH211-175M2.5"/>
    <property type="match status" value="1"/>
</dbReference>
<feature type="domain" description="Carboxymuconolactone decarboxylase-like" evidence="1">
    <location>
        <begin position="49"/>
        <end position="108"/>
    </location>
</feature>
<comment type="caution">
    <text evidence="2">The sequence shown here is derived from an EMBL/GenBank/DDBJ whole genome shotgun (WGS) entry which is preliminary data.</text>
</comment>
<dbReference type="InterPro" id="IPR003779">
    <property type="entry name" value="CMD-like"/>
</dbReference>
<dbReference type="RefSeq" id="WP_150032713.1">
    <property type="nucleotide sequence ID" value="NZ_VWSH01000002.1"/>
</dbReference>
<dbReference type="InterPro" id="IPR004675">
    <property type="entry name" value="AhpD_core"/>
</dbReference>
<sequence>MTNTKFTVPQREDVSANNQVIFDNLKKAIGFVPNLYATIAYSDTALESYLNFQNSKTSLSKKEKEAVNLVVSQVNNCAYCLSAHTVLGKMNGFTEEQTIEIRKGTASFDNKLNALVTFTKEATINKGKVSETILNNFLGAGYSNASIIDVIAAIADKVIMNYIHNLTQVPIDFPLASSLN</sequence>
<dbReference type="EMBL" id="VWSH01000002">
    <property type="protein sequence ID" value="KAA5535035.1"/>
    <property type="molecule type" value="Genomic_DNA"/>
</dbReference>
<dbReference type="NCBIfam" id="TIGR00778">
    <property type="entry name" value="ahpD_dom"/>
    <property type="match status" value="1"/>
</dbReference>
<gene>
    <name evidence="2" type="ORF">F0919_10580</name>
</gene>
<evidence type="ECO:0000313" key="2">
    <source>
        <dbReference type="EMBL" id="KAA5535035.1"/>
    </source>
</evidence>
<dbReference type="PANTHER" id="PTHR35446:SF3">
    <property type="entry name" value="CMD DOMAIN-CONTAINING PROTEIN"/>
    <property type="match status" value="1"/>
</dbReference>
<dbReference type="InterPro" id="IPR029032">
    <property type="entry name" value="AhpD-like"/>
</dbReference>
<name>A0A5M6CP67_9BACT</name>
<accession>A0A5M6CP67</accession>
<evidence type="ECO:0000313" key="3">
    <source>
        <dbReference type="Proteomes" id="UP000323632"/>
    </source>
</evidence>
<dbReference type="Pfam" id="PF02627">
    <property type="entry name" value="CMD"/>
    <property type="match status" value="1"/>
</dbReference>
<reference evidence="2 3" key="1">
    <citation type="submission" date="2019-09" db="EMBL/GenBank/DDBJ databases">
        <title>Genome sequence and assembly of Taibaiella sp.</title>
        <authorList>
            <person name="Chhetri G."/>
        </authorList>
    </citation>
    <scope>NUCLEOTIDE SEQUENCE [LARGE SCALE GENOMIC DNA]</scope>
    <source>
        <strain evidence="2 3">KVB11</strain>
    </source>
</reference>
<proteinExistence type="predicted"/>
<evidence type="ECO:0000259" key="1">
    <source>
        <dbReference type="Pfam" id="PF02627"/>
    </source>
</evidence>
<dbReference type="SUPFAM" id="SSF69118">
    <property type="entry name" value="AhpD-like"/>
    <property type="match status" value="1"/>
</dbReference>
<organism evidence="2 3">
    <name type="scientific">Taibaiella lutea</name>
    <dbReference type="NCBI Taxonomy" id="2608001"/>
    <lineage>
        <taxon>Bacteria</taxon>
        <taxon>Pseudomonadati</taxon>
        <taxon>Bacteroidota</taxon>
        <taxon>Chitinophagia</taxon>
        <taxon>Chitinophagales</taxon>
        <taxon>Chitinophagaceae</taxon>
        <taxon>Taibaiella</taxon>
    </lineage>
</organism>
<dbReference type="AlphaFoldDB" id="A0A5M6CP67"/>
<dbReference type="Proteomes" id="UP000323632">
    <property type="component" value="Unassembled WGS sequence"/>
</dbReference>
<keyword evidence="3" id="KW-1185">Reference proteome</keyword>
<protein>
    <submittedName>
        <fullName evidence="2">Carboxymuconolactone decarboxylase family protein</fullName>
    </submittedName>
</protein>
<dbReference type="Gene3D" id="1.20.1290.10">
    <property type="entry name" value="AhpD-like"/>
    <property type="match status" value="1"/>
</dbReference>